<comment type="caution">
    <text evidence="1">The sequence shown here is derived from an EMBL/GenBank/DDBJ whole genome shotgun (WGS) entry which is preliminary data.</text>
</comment>
<gene>
    <name evidence="1" type="ORF">PHPALM_29400</name>
</gene>
<evidence type="ECO:0000313" key="2">
    <source>
        <dbReference type="Proteomes" id="UP000237271"/>
    </source>
</evidence>
<feature type="non-terminal residue" evidence="1">
    <location>
        <position position="75"/>
    </location>
</feature>
<protein>
    <submittedName>
        <fullName evidence="1">Uncharacterized protein</fullName>
    </submittedName>
</protein>
<keyword evidence="2" id="KW-1185">Reference proteome</keyword>
<dbReference type="Proteomes" id="UP000237271">
    <property type="component" value="Unassembled WGS sequence"/>
</dbReference>
<name>A0A2P4X7N7_9STRA</name>
<dbReference type="OrthoDB" id="125397at2759"/>
<dbReference type="EMBL" id="NCKW01015913">
    <property type="protein sequence ID" value="POM61564.1"/>
    <property type="molecule type" value="Genomic_DNA"/>
</dbReference>
<proteinExistence type="predicted"/>
<sequence length="75" mass="8069">MTVRSIVEMFESMATSGNADASNHPHESPGRGNVHGLVTYYDGLAVVEEPAVIVPTKVVRLARDQPAVNEVEPQP</sequence>
<dbReference type="AlphaFoldDB" id="A0A2P4X7N7"/>
<evidence type="ECO:0000313" key="1">
    <source>
        <dbReference type="EMBL" id="POM61564.1"/>
    </source>
</evidence>
<accession>A0A2P4X7N7</accession>
<organism evidence="1 2">
    <name type="scientific">Phytophthora palmivora</name>
    <dbReference type="NCBI Taxonomy" id="4796"/>
    <lineage>
        <taxon>Eukaryota</taxon>
        <taxon>Sar</taxon>
        <taxon>Stramenopiles</taxon>
        <taxon>Oomycota</taxon>
        <taxon>Peronosporomycetes</taxon>
        <taxon>Peronosporales</taxon>
        <taxon>Peronosporaceae</taxon>
        <taxon>Phytophthora</taxon>
    </lineage>
</organism>
<reference evidence="1 2" key="1">
    <citation type="journal article" date="2017" name="Genome Biol. Evol.">
        <title>Phytophthora megakarya and P. palmivora, closely related causal agents of cacao black pod rot, underwent increases in genome sizes and gene numbers by different mechanisms.</title>
        <authorList>
            <person name="Ali S.S."/>
            <person name="Shao J."/>
            <person name="Lary D.J."/>
            <person name="Kronmiller B."/>
            <person name="Shen D."/>
            <person name="Strem M.D."/>
            <person name="Amoako-Attah I."/>
            <person name="Akrofi A.Y."/>
            <person name="Begoude B.A."/>
            <person name="Ten Hoopen G.M."/>
            <person name="Coulibaly K."/>
            <person name="Kebe B.I."/>
            <person name="Melnick R.L."/>
            <person name="Guiltinan M.J."/>
            <person name="Tyler B.M."/>
            <person name="Meinhardt L.W."/>
            <person name="Bailey B.A."/>
        </authorList>
    </citation>
    <scope>NUCLEOTIDE SEQUENCE [LARGE SCALE GENOMIC DNA]</scope>
    <source>
        <strain evidence="2">sbr112.9</strain>
    </source>
</reference>